<name>A0AAD2JV45_9AGAR</name>
<gene>
    <name evidence="2" type="ORF">MYCIT1_LOCUS27524</name>
    <name evidence="1" type="ORF">MYCIT1_LOCUS3125</name>
</gene>
<comment type="caution">
    <text evidence="1">The sequence shown here is derived from an EMBL/GenBank/DDBJ whole genome shotgun (WGS) entry which is preliminary data.</text>
</comment>
<reference evidence="1" key="1">
    <citation type="submission" date="2023-11" db="EMBL/GenBank/DDBJ databases">
        <authorList>
            <person name="De Vega J J."/>
            <person name="De Vega J J."/>
        </authorList>
    </citation>
    <scope>NUCLEOTIDE SEQUENCE</scope>
</reference>
<accession>A0AAD2JV45</accession>
<proteinExistence type="predicted"/>
<evidence type="ECO:0000313" key="1">
    <source>
        <dbReference type="EMBL" id="CAK5263618.1"/>
    </source>
</evidence>
<organism evidence="1 3">
    <name type="scientific">Mycena citricolor</name>
    <dbReference type="NCBI Taxonomy" id="2018698"/>
    <lineage>
        <taxon>Eukaryota</taxon>
        <taxon>Fungi</taxon>
        <taxon>Dikarya</taxon>
        <taxon>Basidiomycota</taxon>
        <taxon>Agaricomycotina</taxon>
        <taxon>Agaricomycetes</taxon>
        <taxon>Agaricomycetidae</taxon>
        <taxon>Agaricales</taxon>
        <taxon>Marasmiineae</taxon>
        <taxon>Mycenaceae</taxon>
        <taxon>Mycena</taxon>
    </lineage>
</organism>
<feature type="non-terminal residue" evidence="1">
    <location>
        <position position="1"/>
    </location>
</feature>
<sequence length="55" mass="6467">RTYVIDLALNFVQSMTRPCHSQHQSKPLSIRGKINDKRSFDRPGLVRDIHFLMLE</sequence>
<protein>
    <submittedName>
        <fullName evidence="1">Uncharacterized protein</fullName>
    </submittedName>
</protein>
<dbReference type="AlphaFoldDB" id="A0AAD2JV45"/>
<dbReference type="Proteomes" id="UP001295794">
    <property type="component" value="Unassembled WGS sequence"/>
</dbReference>
<evidence type="ECO:0000313" key="3">
    <source>
        <dbReference type="Proteomes" id="UP001295794"/>
    </source>
</evidence>
<dbReference type="EMBL" id="CAVNYO010000421">
    <property type="protein sequence ID" value="CAK5278233.1"/>
    <property type="molecule type" value="Genomic_DNA"/>
</dbReference>
<keyword evidence="3" id="KW-1185">Reference proteome</keyword>
<evidence type="ECO:0000313" key="2">
    <source>
        <dbReference type="EMBL" id="CAK5278233.1"/>
    </source>
</evidence>
<dbReference type="EMBL" id="CAVNYO010000042">
    <property type="protein sequence ID" value="CAK5263618.1"/>
    <property type="molecule type" value="Genomic_DNA"/>
</dbReference>